<dbReference type="InterPro" id="IPR001888">
    <property type="entry name" value="Transposase_1"/>
</dbReference>
<dbReference type="PANTHER" id="PTHR46060:SF1">
    <property type="entry name" value="MARINER MOS1 TRANSPOSASE-LIKE PROTEIN"/>
    <property type="match status" value="1"/>
</dbReference>
<accession>A0AAV0WBG3</accession>
<dbReference type="Pfam" id="PF01359">
    <property type="entry name" value="Transposase_1"/>
    <property type="match status" value="1"/>
</dbReference>
<dbReference type="GO" id="GO:0003676">
    <property type="term" value="F:nucleic acid binding"/>
    <property type="evidence" value="ECO:0007669"/>
    <property type="project" value="InterPro"/>
</dbReference>
<dbReference type="InterPro" id="IPR052709">
    <property type="entry name" value="Transposase-MT_Hybrid"/>
</dbReference>
<name>A0AAV0WBG3_9HEMI</name>
<gene>
    <name evidence="2" type="ORF">MEUPH1_LOCUS9280</name>
</gene>
<dbReference type="EMBL" id="CARXXK010000002">
    <property type="protein sequence ID" value="CAI6353123.1"/>
    <property type="molecule type" value="Genomic_DNA"/>
</dbReference>
<dbReference type="AlphaFoldDB" id="A0AAV0WBG3"/>
<protein>
    <recommendedName>
        <fullName evidence="1">Mos1 transposase HTH domain-containing protein</fullName>
    </recommendedName>
</protein>
<reference evidence="2 3" key="1">
    <citation type="submission" date="2023-01" db="EMBL/GenBank/DDBJ databases">
        <authorList>
            <person name="Whitehead M."/>
        </authorList>
    </citation>
    <scope>NUCLEOTIDE SEQUENCE [LARGE SCALE GENOMIC DNA]</scope>
</reference>
<organism evidence="2 3">
    <name type="scientific">Macrosiphum euphorbiae</name>
    <name type="common">potato aphid</name>
    <dbReference type="NCBI Taxonomy" id="13131"/>
    <lineage>
        <taxon>Eukaryota</taxon>
        <taxon>Metazoa</taxon>
        <taxon>Ecdysozoa</taxon>
        <taxon>Arthropoda</taxon>
        <taxon>Hexapoda</taxon>
        <taxon>Insecta</taxon>
        <taxon>Pterygota</taxon>
        <taxon>Neoptera</taxon>
        <taxon>Paraneoptera</taxon>
        <taxon>Hemiptera</taxon>
        <taxon>Sternorrhyncha</taxon>
        <taxon>Aphidomorpha</taxon>
        <taxon>Aphidoidea</taxon>
        <taxon>Aphididae</taxon>
        <taxon>Macrosiphini</taxon>
        <taxon>Macrosiphum</taxon>
    </lineage>
</organism>
<dbReference type="InterPro" id="IPR041426">
    <property type="entry name" value="Mos1_HTH"/>
</dbReference>
<evidence type="ECO:0000313" key="3">
    <source>
        <dbReference type="Proteomes" id="UP001160148"/>
    </source>
</evidence>
<dbReference type="Pfam" id="PF17906">
    <property type="entry name" value="HTH_48"/>
    <property type="match status" value="1"/>
</dbReference>
<keyword evidence="3" id="KW-1185">Reference proteome</keyword>
<comment type="caution">
    <text evidence="2">The sequence shown here is derived from an EMBL/GenBank/DDBJ whole genome shotgun (WGS) entry which is preliminary data.</text>
</comment>
<evidence type="ECO:0000259" key="1">
    <source>
        <dbReference type="Pfam" id="PF17906"/>
    </source>
</evidence>
<dbReference type="Gene3D" id="3.30.420.10">
    <property type="entry name" value="Ribonuclease H-like superfamily/Ribonuclease H"/>
    <property type="match status" value="1"/>
</dbReference>
<dbReference type="Gene3D" id="1.10.10.1450">
    <property type="match status" value="1"/>
</dbReference>
<dbReference type="InterPro" id="IPR036397">
    <property type="entry name" value="RNaseH_sf"/>
</dbReference>
<dbReference type="PANTHER" id="PTHR46060">
    <property type="entry name" value="MARINER MOS1 TRANSPOSASE-LIKE PROTEIN"/>
    <property type="match status" value="1"/>
</dbReference>
<proteinExistence type="predicted"/>
<evidence type="ECO:0000313" key="2">
    <source>
        <dbReference type="EMBL" id="CAI6353123.1"/>
    </source>
</evidence>
<dbReference type="Proteomes" id="UP001160148">
    <property type="component" value="Unassembled WGS sequence"/>
</dbReference>
<feature type="domain" description="Mos1 transposase HTH" evidence="1">
    <location>
        <begin position="8"/>
        <end position="52"/>
    </location>
</feature>
<sequence length="354" mass="41143">MDNISEQRACIKFCFKIGRNATETFELIKLAFGDFALSRCVTFDWFKRFKEGRISIEDDHRPGRSSTSKTNDTITLVRDKIRSDRRLTVREVANEVGISIGTCHSILSDELGMKRVSAKLVPKLLTEEQMEHRIEVCLDLKNRVSNEPNFIKSIITGDETWVYGYDPETKVQSSQWKTASSPRPKKCRQVRSNIKAMLIVFFDFSGLVHYEFAPTGQTINQVFYKQVLERLREKVRRKRPEAWKSKSWFLHHDNAPAHSALSVREFLTSKNIPVVPHPPYSPDLAPCDFFLFPRLKSTLKGHRFEDVNETIHNAKQELKAIPIEEIQRCFKKWQDRWAHCIAKHRDIAVLGTYC</sequence>